<keyword evidence="3" id="KW-1185">Reference proteome</keyword>
<dbReference type="AlphaFoldDB" id="A0A840BQE9"/>
<evidence type="ECO:0000313" key="3">
    <source>
        <dbReference type="Proteomes" id="UP000561045"/>
    </source>
</evidence>
<dbReference type="RefSeq" id="WP_183635632.1">
    <property type="nucleotide sequence ID" value="NZ_BAABLE010000005.1"/>
</dbReference>
<keyword evidence="1" id="KW-0812">Transmembrane</keyword>
<reference evidence="2 3" key="1">
    <citation type="submission" date="2020-08" db="EMBL/GenBank/DDBJ databases">
        <title>Genomic Encyclopedia of Type Strains, Phase IV (KMG-IV): sequencing the most valuable type-strain genomes for metagenomic binning, comparative biology and taxonomic classification.</title>
        <authorList>
            <person name="Goeker M."/>
        </authorList>
    </citation>
    <scope>NUCLEOTIDE SEQUENCE [LARGE SCALE GENOMIC DNA]</scope>
    <source>
        <strain evidence="2 3">DSM 106739</strain>
    </source>
</reference>
<feature type="transmembrane region" description="Helical" evidence="1">
    <location>
        <begin position="82"/>
        <end position="102"/>
    </location>
</feature>
<keyword evidence="1" id="KW-1133">Transmembrane helix</keyword>
<dbReference type="EMBL" id="JACIET010000002">
    <property type="protein sequence ID" value="MBB4013699.1"/>
    <property type="molecule type" value="Genomic_DNA"/>
</dbReference>
<evidence type="ECO:0000313" key="2">
    <source>
        <dbReference type="EMBL" id="MBB4013699.1"/>
    </source>
</evidence>
<accession>A0A840BQE9</accession>
<comment type="caution">
    <text evidence="2">The sequence shown here is derived from an EMBL/GenBank/DDBJ whole genome shotgun (WGS) entry which is preliminary data.</text>
</comment>
<protein>
    <submittedName>
        <fullName evidence="2">Uncharacterized SAM-binding protein YcdF (DUF218 family)</fullName>
    </submittedName>
</protein>
<name>A0A840BQE9_9RHOO</name>
<evidence type="ECO:0000256" key="1">
    <source>
        <dbReference type="SAM" id="Phobius"/>
    </source>
</evidence>
<proteinExistence type="predicted"/>
<keyword evidence="1" id="KW-0472">Membrane</keyword>
<feature type="transmembrane region" description="Helical" evidence="1">
    <location>
        <begin position="43"/>
        <end position="70"/>
    </location>
</feature>
<gene>
    <name evidence="2" type="ORF">GGR36_003045</name>
</gene>
<sequence>MASMKREIVTGLNVIFGLLLIGWPFMALFTVNLAEDARALQNGYMLAVLLTVWPYPFLYLVALAWSRAALTRNRSRRHAIKIALLPAINLALVLIATVSYWGHCGGRFGC</sequence>
<dbReference type="Proteomes" id="UP000561045">
    <property type="component" value="Unassembled WGS sequence"/>
</dbReference>
<feature type="transmembrane region" description="Helical" evidence="1">
    <location>
        <begin position="12"/>
        <end position="31"/>
    </location>
</feature>
<organism evidence="2 3">
    <name type="scientific">Niveibacterium umoris</name>
    <dbReference type="NCBI Taxonomy" id="1193620"/>
    <lineage>
        <taxon>Bacteria</taxon>
        <taxon>Pseudomonadati</taxon>
        <taxon>Pseudomonadota</taxon>
        <taxon>Betaproteobacteria</taxon>
        <taxon>Rhodocyclales</taxon>
        <taxon>Rhodocyclaceae</taxon>
        <taxon>Niveibacterium</taxon>
    </lineage>
</organism>